<dbReference type="Proteomes" id="UP000831701">
    <property type="component" value="Chromosome 23"/>
</dbReference>
<evidence type="ECO:0000313" key="1">
    <source>
        <dbReference type="EMBL" id="KAI3353038.1"/>
    </source>
</evidence>
<protein>
    <submittedName>
        <fullName evidence="1">Uncharacterized protein</fullName>
    </submittedName>
</protein>
<gene>
    <name evidence="1" type="ORF">L3Q82_019611</name>
</gene>
<comment type="caution">
    <text evidence="1">The sequence shown here is derived from an EMBL/GenBank/DDBJ whole genome shotgun (WGS) entry which is preliminary data.</text>
</comment>
<sequence>MTDTFTFSVAATNKPFTRRGVLSSVNSVFDPLGLLAPTIQEGALLRELTSEQLEWDTPLPEDKQSKWETWRDSLKDLKELHVPRTYTSTSLSQARCKELHLFSDASTKAIGAVAYLKAVQPDDKVEVGFIMGKARLAPQSEPTIPRLELCAAILAVEMADLIQDELDLQLDAVHFYTDSTNFIGASKELGMDRTMQQYLKDQGCSWEFNPPHASHMGGSWERMIGIARRILDSMLLQNK</sequence>
<accession>A0ACB8VCR1</accession>
<evidence type="ECO:0000313" key="2">
    <source>
        <dbReference type="Proteomes" id="UP000831701"/>
    </source>
</evidence>
<name>A0ACB8VCR1_9TELE</name>
<feature type="non-terminal residue" evidence="1">
    <location>
        <position position="239"/>
    </location>
</feature>
<proteinExistence type="predicted"/>
<dbReference type="EMBL" id="CM041553">
    <property type="protein sequence ID" value="KAI3353038.1"/>
    <property type="molecule type" value="Genomic_DNA"/>
</dbReference>
<organism evidence="1 2">
    <name type="scientific">Scortum barcoo</name>
    <name type="common">barcoo grunter</name>
    <dbReference type="NCBI Taxonomy" id="214431"/>
    <lineage>
        <taxon>Eukaryota</taxon>
        <taxon>Metazoa</taxon>
        <taxon>Chordata</taxon>
        <taxon>Craniata</taxon>
        <taxon>Vertebrata</taxon>
        <taxon>Euteleostomi</taxon>
        <taxon>Actinopterygii</taxon>
        <taxon>Neopterygii</taxon>
        <taxon>Teleostei</taxon>
        <taxon>Neoteleostei</taxon>
        <taxon>Acanthomorphata</taxon>
        <taxon>Eupercaria</taxon>
        <taxon>Centrarchiformes</taxon>
        <taxon>Terapontoidei</taxon>
        <taxon>Terapontidae</taxon>
        <taxon>Scortum</taxon>
    </lineage>
</organism>
<keyword evidence="2" id="KW-1185">Reference proteome</keyword>
<reference evidence="1" key="1">
    <citation type="submission" date="2022-04" db="EMBL/GenBank/DDBJ databases">
        <title>Jade perch genome.</title>
        <authorList>
            <person name="Chao B."/>
        </authorList>
    </citation>
    <scope>NUCLEOTIDE SEQUENCE</scope>
    <source>
        <strain evidence="1">CB-2022</strain>
    </source>
</reference>